<dbReference type="EMBL" id="KE525342">
    <property type="protein sequence ID" value="KFB48956.1"/>
    <property type="molecule type" value="Genomic_DNA"/>
</dbReference>
<dbReference type="EnsemblMetazoa" id="ASIC016957-RA">
    <property type="protein sequence ID" value="ASIC016957-PA"/>
    <property type="gene ID" value="ASIC016957"/>
</dbReference>
<reference evidence="2" key="2">
    <citation type="submission" date="2020-05" db="UniProtKB">
        <authorList>
            <consortium name="EnsemblMetazoa"/>
        </authorList>
    </citation>
    <scope>IDENTIFICATION</scope>
</reference>
<protein>
    <submittedName>
        <fullName evidence="1 2">KLTH0B05060p</fullName>
    </submittedName>
</protein>
<evidence type="ECO:0000313" key="1">
    <source>
        <dbReference type="EMBL" id="KFB48956.1"/>
    </source>
</evidence>
<evidence type="ECO:0000313" key="3">
    <source>
        <dbReference type="Proteomes" id="UP000030765"/>
    </source>
</evidence>
<dbReference type="AlphaFoldDB" id="A0A084WFG2"/>
<dbReference type="Proteomes" id="UP000030765">
    <property type="component" value="Unassembled WGS sequence"/>
</dbReference>
<dbReference type="VEuPathDB" id="VectorBase:ASIC016957"/>
<sequence length="97" mass="11147">MIDENALFAPYVRLNRPGVAGGEKPTRKLLVDTRRSDRNPTSFTGASALNAVNFRLALREENDHSQRKFEVRLLTVKSASRTRSLLRFRVVHRRVLE</sequence>
<gene>
    <name evidence="1" type="ORF">ZHAS_00016957</name>
</gene>
<reference evidence="1 3" key="1">
    <citation type="journal article" date="2014" name="BMC Genomics">
        <title>Genome sequence of Anopheles sinensis provides insight into genetics basis of mosquito competence for malaria parasites.</title>
        <authorList>
            <person name="Zhou D."/>
            <person name="Zhang D."/>
            <person name="Ding G."/>
            <person name="Shi L."/>
            <person name="Hou Q."/>
            <person name="Ye Y."/>
            <person name="Xu Y."/>
            <person name="Zhou H."/>
            <person name="Xiong C."/>
            <person name="Li S."/>
            <person name="Yu J."/>
            <person name="Hong S."/>
            <person name="Yu X."/>
            <person name="Zou P."/>
            <person name="Chen C."/>
            <person name="Chang X."/>
            <person name="Wang W."/>
            <person name="Lv Y."/>
            <person name="Sun Y."/>
            <person name="Ma L."/>
            <person name="Shen B."/>
            <person name="Zhu C."/>
        </authorList>
    </citation>
    <scope>NUCLEOTIDE SEQUENCE [LARGE SCALE GENOMIC DNA]</scope>
</reference>
<organism evidence="1">
    <name type="scientific">Anopheles sinensis</name>
    <name type="common">Mosquito</name>
    <dbReference type="NCBI Taxonomy" id="74873"/>
    <lineage>
        <taxon>Eukaryota</taxon>
        <taxon>Metazoa</taxon>
        <taxon>Ecdysozoa</taxon>
        <taxon>Arthropoda</taxon>
        <taxon>Hexapoda</taxon>
        <taxon>Insecta</taxon>
        <taxon>Pterygota</taxon>
        <taxon>Neoptera</taxon>
        <taxon>Endopterygota</taxon>
        <taxon>Diptera</taxon>
        <taxon>Nematocera</taxon>
        <taxon>Culicoidea</taxon>
        <taxon>Culicidae</taxon>
        <taxon>Anophelinae</taxon>
        <taxon>Anopheles</taxon>
    </lineage>
</organism>
<proteinExistence type="predicted"/>
<evidence type="ECO:0000313" key="2">
    <source>
        <dbReference type="EnsemblMetazoa" id="ASIC016957-PA"/>
    </source>
</evidence>
<name>A0A084WFG2_ANOSI</name>
<accession>A0A084WFG2</accession>
<dbReference type="EMBL" id="ATLV01023347">
    <property type="status" value="NOT_ANNOTATED_CDS"/>
    <property type="molecule type" value="Genomic_DNA"/>
</dbReference>
<keyword evidence="3" id="KW-1185">Reference proteome</keyword>